<keyword evidence="6 10" id="KW-0067">ATP-binding</keyword>
<accession>A0A369B0I6</accession>
<dbReference type="Gene3D" id="3.40.50.300">
    <property type="entry name" value="P-loop containing nucleotide triphosphate hydrolases"/>
    <property type="match status" value="2"/>
</dbReference>
<evidence type="ECO:0000256" key="8">
    <source>
        <dbReference type="ARBA" id="ARBA00023136"/>
    </source>
</evidence>
<dbReference type="PROSITE" id="PS50893">
    <property type="entry name" value="ABC_TRANSPORTER_2"/>
    <property type="match status" value="2"/>
</dbReference>
<dbReference type="InterPro" id="IPR017871">
    <property type="entry name" value="ABC_transporter-like_CS"/>
</dbReference>
<dbReference type="CDD" id="cd03215">
    <property type="entry name" value="ABC_Carb_Monos_II"/>
    <property type="match status" value="1"/>
</dbReference>
<keyword evidence="8" id="KW-0472">Membrane</keyword>
<organism evidence="10 11">
    <name type="scientific">Anaerobacterium chartisolvens</name>
    <dbReference type="NCBI Taxonomy" id="1297424"/>
    <lineage>
        <taxon>Bacteria</taxon>
        <taxon>Bacillati</taxon>
        <taxon>Bacillota</taxon>
        <taxon>Clostridia</taxon>
        <taxon>Eubacteriales</taxon>
        <taxon>Oscillospiraceae</taxon>
        <taxon>Anaerobacterium</taxon>
    </lineage>
</organism>
<dbReference type="Proteomes" id="UP000253034">
    <property type="component" value="Unassembled WGS sequence"/>
</dbReference>
<dbReference type="FunFam" id="3.40.50.300:FF:000127">
    <property type="entry name" value="Ribose import ATP-binding protein RbsA"/>
    <property type="match status" value="1"/>
</dbReference>
<dbReference type="RefSeq" id="WP_114298279.1">
    <property type="nucleotide sequence ID" value="NZ_QPJT01000014.1"/>
</dbReference>
<feature type="domain" description="ABC transporter" evidence="9">
    <location>
        <begin position="267"/>
        <end position="510"/>
    </location>
</feature>
<dbReference type="GO" id="GO:0005524">
    <property type="term" value="F:ATP binding"/>
    <property type="evidence" value="ECO:0007669"/>
    <property type="project" value="UniProtKB-KW"/>
</dbReference>
<evidence type="ECO:0000259" key="9">
    <source>
        <dbReference type="PROSITE" id="PS50893"/>
    </source>
</evidence>
<dbReference type="PANTHER" id="PTHR43790">
    <property type="entry name" value="CARBOHYDRATE TRANSPORT ATP-BINDING PROTEIN MG119-RELATED"/>
    <property type="match status" value="1"/>
</dbReference>
<dbReference type="InterPro" id="IPR003593">
    <property type="entry name" value="AAA+_ATPase"/>
</dbReference>
<proteinExistence type="predicted"/>
<dbReference type="EMBL" id="QPJT01000014">
    <property type="protein sequence ID" value="RCX14845.1"/>
    <property type="molecule type" value="Genomic_DNA"/>
</dbReference>
<gene>
    <name evidence="10" type="ORF">DFR58_11479</name>
</gene>
<dbReference type="PANTHER" id="PTHR43790:SF9">
    <property type="entry name" value="GALACTOFURANOSE TRANSPORTER ATP-BINDING PROTEIN YTFR"/>
    <property type="match status" value="1"/>
</dbReference>
<evidence type="ECO:0000256" key="5">
    <source>
        <dbReference type="ARBA" id="ARBA00022741"/>
    </source>
</evidence>
<evidence type="ECO:0000256" key="3">
    <source>
        <dbReference type="ARBA" id="ARBA00022475"/>
    </source>
</evidence>
<keyword evidence="11" id="KW-1185">Reference proteome</keyword>
<dbReference type="GO" id="GO:0016887">
    <property type="term" value="F:ATP hydrolysis activity"/>
    <property type="evidence" value="ECO:0007669"/>
    <property type="project" value="InterPro"/>
</dbReference>
<dbReference type="InterPro" id="IPR027417">
    <property type="entry name" value="P-loop_NTPase"/>
</dbReference>
<dbReference type="SMART" id="SM00382">
    <property type="entry name" value="AAA"/>
    <property type="match status" value="2"/>
</dbReference>
<dbReference type="CDD" id="cd03216">
    <property type="entry name" value="ABC_Carb_Monos_I"/>
    <property type="match status" value="1"/>
</dbReference>
<name>A0A369B0I6_9FIRM</name>
<evidence type="ECO:0000256" key="7">
    <source>
        <dbReference type="ARBA" id="ARBA00022967"/>
    </source>
</evidence>
<dbReference type="InterPro" id="IPR050107">
    <property type="entry name" value="ABC_carbohydrate_import_ATPase"/>
</dbReference>
<dbReference type="Pfam" id="PF00005">
    <property type="entry name" value="ABC_tran"/>
    <property type="match status" value="2"/>
</dbReference>
<dbReference type="PROSITE" id="PS00211">
    <property type="entry name" value="ABC_TRANSPORTER_1"/>
    <property type="match status" value="1"/>
</dbReference>
<keyword evidence="2" id="KW-0813">Transport</keyword>
<sequence>MAGNEPILRAVGISKSFPGVKALHDVNFTLCAGEVHCLMGENGAGKSTLIKVLTGVEKIDHGEIYLEGKSILPKTPLEAQAFGISTVYQEINLCPNLSVAENMFIGREPVSGCVINWKEINKRAQAALSKLNVKIDVTQSLDTYSVAIQQMVAIARALDVSSKILILDEPTSSLDRDEIDKLFEVLRRLKEDGIGIIFITHFLDQVYEISDRITVLRNGELVGEYETSELPKVQLIAKMIGKEFDVLTSFNKGNAASAKGCEEDSLCNDAAFIKAAGLGRQGGISPFDLSVRKGEVLGFAGLLGSGRTETARVLFGVDKADKGELYIKNKRSAVASPMNAIKNGMAFCPEDRKREGIMGDLTVKENIIIALQAKRGMGRCISAKEREKLADKFIELLSIKTSGPDQLVKNLSGGNQQKVILARWLATDPELLILDEPTRGIDVGTKTEIQKLVVRLAEEEMAVIFISSELDEELRTCDRIAVFRDRQKIAEISGEDLNQNCIMQTIAGGQKHA</sequence>
<keyword evidence="5" id="KW-0547">Nucleotide-binding</keyword>
<dbReference type="AlphaFoldDB" id="A0A369B0I6"/>
<keyword evidence="7" id="KW-1278">Translocase</keyword>
<dbReference type="GO" id="GO:0005886">
    <property type="term" value="C:plasma membrane"/>
    <property type="evidence" value="ECO:0007669"/>
    <property type="project" value="UniProtKB-SubCell"/>
</dbReference>
<evidence type="ECO:0000256" key="2">
    <source>
        <dbReference type="ARBA" id="ARBA00022448"/>
    </source>
</evidence>
<reference evidence="10 11" key="1">
    <citation type="submission" date="2018-07" db="EMBL/GenBank/DDBJ databases">
        <title>Genomic Encyclopedia of Type Strains, Phase IV (KMG-IV): sequencing the most valuable type-strain genomes for metagenomic binning, comparative biology and taxonomic classification.</title>
        <authorList>
            <person name="Goeker M."/>
        </authorList>
    </citation>
    <scope>NUCLEOTIDE SEQUENCE [LARGE SCALE GENOMIC DNA]</scope>
    <source>
        <strain evidence="10 11">DSM 27016</strain>
    </source>
</reference>
<feature type="domain" description="ABC transporter" evidence="9">
    <location>
        <begin position="8"/>
        <end position="243"/>
    </location>
</feature>
<evidence type="ECO:0000256" key="1">
    <source>
        <dbReference type="ARBA" id="ARBA00004202"/>
    </source>
</evidence>
<evidence type="ECO:0000256" key="6">
    <source>
        <dbReference type="ARBA" id="ARBA00022840"/>
    </source>
</evidence>
<comment type="caution">
    <text evidence="10">The sequence shown here is derived from an EMBL/GenBank/DDBJ whole genome shotgun (WGS) entry which is preliminary data.</text>
</comment>
<evidence type="ECO:0000256" key="4">
    <source>
        <dbReference type="ARBA" id="ARBA00022737"/>
    </source>
</evidence>
<evidence type="ECO:0000313" key="10">
    <source>
        <dbReference type="EMBL" id="RCX14845.1"/>
    </source>
</evidence>
<evidence type="ECO:0000313" key="11">
    <source>
        <dbReference type="Proteomes" id="UP000253034"/>
    </source>
</evidence>
<dbReference type="InterPro" id="IPR003439">
    <property type="entry name" value="ABC_transporter-like_ATP-bd"/>
</dbReference>
<comment type="subcellular location">
    <subcellularLocation>
        <location evidence="1">Cell membrane</location>
        <topology evidence="1">Peripheral membrane protein</topology>
    </subcellularLocation>
</comment>
<keyword evidence="10" id="KW-0762">Sugar transport</keyword>
<keyword evidence="4" id="KW-0677">Repeat</keyword>
<dbReference type="SUPFAM" id="SSF52540">
    <property type="entry name" value="P-loop containing nucleoside triphosphate hydrolases"/>
    <property type="match status" value="2"/>
</dbReference>
<dbReference type="OrthoDB" id="9771863at2"/>
<protein>
    <submittedName>
        <fullName evidence="10">Simple sugar transport system ATP-binding protein</fullName>
    </submittedName>
</protein>
<keyword evidence="3" id="KW-1003">Cell membrane</keyword>